<dbReference type="PATRIC" id="fig|1365251.3.peg.3416"/>
<keyword evidence="2" id="KW-0805">Transcription regulation</keyword>
<evidence type="ECO:0000256" key="1">
    <source>
        <dbReference type="ARBA" id="ARBA00009437"/>
    </source>
</evidence>
<evidence type="ECO:0000256" key="3">
    <source>
        <dbReference type="ARBA" id="ARBA00023125"/>
    </source>
</evidence>
<accession>A0A167DN92</accession>
<dbReference type="Proteomes" id="UP000076503">
    <property type="component" value="Unassembled WGS sequence"/>
</dbReference>
<dbReference type="RefSeq" id="WP_063362753.1">
    <property type="nucleotide sequence ID" value="NZ_AUXZ01000084.1"/>
</dbReference>
<dbReference type="InterPro" id="IPR058163">
    <property type="entry name" value="LysR-type_TF_proteobact-type"/>
</dbReference>
<name>A0A167DN92_9GAMM</name>
<feature type="domain" description="HTH lysR-type" evidence="5">
    <location>
        <begin position="1"/>
        <end position="59"/>
    </location>
</feature>
<evidence type="ECO:0000259" key="5">
    <source>
        <dbReference type="PROSITE" id="PS50931"/>
    </source>
</evidence>
<comment type="similarity">
    <text evidence="1">Belongs to the LysR transcriptional regulatory family.</text>
</comment>
<dbReference type="AlphaFoldDB" id="A0A167DN92"/>
<proteinExistence type="inferred from homology"/>
<evidence type="ECO:0000256" key="4">
    <source>
        <dbReference type="ARBA" id="ARBA00023163"/>
    </source>
</evidence>
<dbReference type="SUPFAM" id="SSF53850">
    <property type="entry name" value="Periplasmic binding protein-like II"/>
    <property type="match status" value="1"/>
</dbReference>
<organism evidence="6 7">
    <name type="scientific">Pseudoalteromonas luteoviolacea H33</name>
    <dbReference type="NCBI Taxonomy" id="1365251"/>
    <lineage>
        <taxon>Bacteria</taxon>
        <taxon>Pseudomonadati</taxon>
        <taxon>Pseudomonadota</taxon>
        <taxon>Gammaproteobacteria</taxon>
        <taxon>Alteromonadales</taxon>
        <taxon>Pseudoalteromonadaceae</taxon>
        <taxon>Pseudoalteromonas</taxon>
    </lineage>
</organism>
<reference evidence="6 7" key="1">
    <citation type="submission" date="2013-07" db="EMBL/GenBank/DDBJ databases">
        <title>Comparative Genomic and Metabolomic Analysis of Twelve Strains of Pseudoalteromonas luteoviolacea.</title>
        <authorList>
            <person name="Vynne N.G."/>
            <person name="Mansson M."/>
            <person name="Gram L."/>
        </authorList>
    </citation>
    <scope>NUCLEOTIDE SEQUENCE [LARGE SCALE GENOMIC DNA]</scope>
    <source>
        <strain evidence="6 7">H33</strain>
    </source>
</reference>
<dbReference type="InterPro" id="IPR036390">
    <property type="entry name" value="WH_DNA-bd_sf"/>
</dbReference>
<dbReference type="Gene3D" id="3.40.190.290">
    <property type="match status" value="1"/>
</dbReference>
<dbReference type="InterPro" id="IPR000847">
    <property type="entry name" value="LysR_HTH_N"/>
</dbReference>
<dbReference type="PROSITE" id="PS50931">
    <property type="entry name" value="HTH_LYSR"/>
    <property type="match status" value="1"/>
</dbReference>
<dbReference type="PANTHER" id="PTHR30537">
    <property type="entry name" value="HTH-TYPE TRANSCRIPTIONAL REGULATOR"/>
    <property type="match status" value="1"/>
</dbReference>
<dbReference type="InterPro" id="IPR036388">
    <property type="entry name" value="WH-like_DNA-bd_sf"/>
</dbReference>
<dbReference type="Pfam" id="PF00126">
    <property type="entry name" value="HTH_1"/>
    <property type="match status" value="1"/>
</dbReference>
<dbReference type="GO" id="GO:0003700">
    <property type="term" value="F:DNA-binding transcription factor activity"/>
    <property type="evidence" value="ECO:0007669"/>
    <property type="project" value="InterPro"/>
</dbReference>
<keyword evidence="3" id="KW-0238">DNA-binding</keyword>
<dbReference type="GO" id="GO:0043565">
    <property type="term" value="F:sequence-specific DNA binding"/>
    <property type="evidence" value="ECO:0007669"/>
    <property type="project" value="TreeGrafter"/>
</dbReference>
<dbReference type="FunFam" id="1.10.10.10:FF:000001">
    <property type="entry name" value="LysR family transcriptional regulator"/>
    <property type="match status" value="1"/>
</dbReference>
<dbReference type="PANTHER" id="PTHR30537:SF5">
    <property type="entry name" value="HTH-TYPE TRANSCRIPTIONAL ACTIVATOR TTDR-RELATED"/>
    <property type="match status" value="1"/>
</dbReference>
<dbReference type="InterPro" id="IPR005119">
    <property type="entry name" value="LysR_subst-bd"/>
</dbReference>
<evidence type="ECO:0000313" key="7">
    <source>
        <dbReference type="Proteomes" id="UP000076503"/>
    </source>
</evidence>
<dbReference type="Gene3D" id="1.10.10.10">
    <property type="entry name" value="Winged helix-like DNA-binding domain superfamily/Winged helix DNA-binding domain"/>
    <property type="match status" value="1"/>
</dbReference>
<comment type="caution">
    <text evidence="6">The sequence shown here is derived from an EMBL/GenBank/DDBJ whole genome shotgun (WGS) entry which is preliminary data.</text>
</comment>
<dbReference type="GO" id="GO:0006351">
    <property type="term" value="P:DNA-templated transcription"/>
    <property type="evidence" value="ECO:0007669"/>
    <property type="project" value="TreeGrafter"/>
</dbReference>
<sequence>MSKLSQYQAFVTVVEQGSITQASASLNLSVPAVSKQLSMLESRLEAQLFFRTHKKLEVTEAGLRFYARCKDILRSIEQAEEVLKSEQGALAGKLTVSMSKSLCRSVVMEALSEFAKAHPKIRLDIQLSDVVVDLYTEDIDFAFRLGNVSDSPQMITSSLLNTQLIACAAPEYAKRLQAIKSLTDLKEYKFILPSSLNPHGMLKAFLSEHSFDFNNGVAHTTNDIEAVYQLTRAGLGIGLMLDVSIRDELKKGILVPVIAELKWPTKPLYLLSKKKEWETKKHQAFRFFIEAYCNNSQFKIEYSN</sequence>
<keyword evidence="4" id="KW-0804">Transcription</keyword>
<gene>
    <name evidence="6" type="ORF">N476_20465</name>
</gene>
<protein>
    <recommendedName>
        <fullName evidence="5">HTH lysR-type domain-containing protein</fullName>
    </recommendedName>
</protein>
<dbReference type="EMBL" id="AUXZ01000084">
    <property type="protein sequence ID" value="KZN49086.1"/>
    <property type="molecule type" value="Genomic_DNA"/>
</dbReference>
<dbReference type="CDD" id="cd08422">
    <property type="entry name" value="PBP2_CrgA_like"/>
    <property type="match status" value="1"/>
</dbReference>
<evidence type="ECO:0000313" key="6">
    <source>
        <dbReference type="EMBL" id="KZN49086.1"/>
    </source>
</evidence>
<evidence type="ECO:0000256" key="2">
    <source>
        <dbReference type="ARBA" id="ARBA00023015"/>
    </source>
</evidence>
<dbReference type="SUPFAM" id="SSF46785">
    <property type="entry name" value="Winged helix' DNA-binding domain"/>
    <property type="match status" value="1"/>
</dbReference>
<dbReference type="Pfam" id="PF03466">
    <property type="entry name" value="LysR_substrate"/>
    <property type="match status" value="1"/>
</dbReference>